<dbReference type="InterPro" id="IPR000551">
    <property type="entry name" value="MerR-type_HTH_dom"/>
</dbReference>
<name>A0A0R2KA80_9LACO</name>
<dbReference type="PRINTS" id="PR00040">
    <property type="entry name" value="HTHMERR"/>
</dbReference>
<gene>
    <name evidence="7" type="ORF">IV87_GL000846</name>
</gene>
<dbReference type="InterPro" id="IPR047057">
    <property type="entry name" value="MerR_fam"/>
</dbReference>
<sequence>MNSGLSQTKNGDKKMNYSIGEVAEKMGTNTSTLRYYDKKGLLPFVDRDTAGRRKFKDNDFNFLEVIDCLKKSGVPIKDIGKFINLCLQGDGTLQERYDYLDKEENVLEKKVQEMQDQLDFLRFKKWYYKTSVEAGTETIHFTPGTNFVDPGTHNQYRAKLKQAKNVHDLINLKN</sequence>
<dbReference type="AlphaFoldDB" id="A0A0R2KA80"/>
<feature type="coiled-coil region" evidence="5">
    <location>
        <begin position="97"/>
        <end position="124"/>
    </location>
</feature>
<dbReference type="InterPro" id="IPR009061">
    <property type="entry name" value="DNA-bd_dom_put_sf"/>
</dbReference>
<dbReference type="PATRIC" id="fig|319653.3.peg.856"/>
<evidence type="ECO:0000256" key="1">
    <source>
        <dbReference type="ARBA" id="ARBA00022491"/>
    </source>
</evidence>
<evidence type="ECO:0000313" key="7">
    <source>
        <dbReference type="EMBL" id="KRN83415.1"/>
    </source>
</evidence>
<keyword evidence="4" id="KW-0804">Transcription</keyword>
<dbReference type="Gene3D" id="1.10.1660.10">
    <property type="match status" value="1"/>
</dbReference>
<comment type="caution">
    <text evidence="7">The sequence shown here is derived from an EMBL/GenBank/DDBJ whole genome shotgun (WGS) entry which is preliminary data.</text>
</comment>
<evidence type="ECO:0000256" key="3">
    <source>
        <dbReference type="ARBA" id="ARBA00023125"/>
    </source>
</evidence>
<evidence type="ECO:0000259" key="6">
    <source>
        <dbReference type="PROSITE" id="PS50937"/>
    </source>
</evidence>
<dbReference type="STRING" id="319653.SAMN04487973_10365"/>
<organism evidence="7 8">
    <name type="scientific">Pediococcus ethanolidurans</name>
    <dbReference type="NCBI Taxonomy" id="319653"/>
    <lineage>
        <taxon>Bacteria</taxon>
        <taxon>Bacillati</taxon>
        <taxon>Bacillota</taxon>
        <taxon>Bacilli</taxon>
        <taxon>Lactobacillales</taxon>
        <taxon>Lactobacillaceae</taxon>
        <taxon>Pediococcus</taxon>
    </lineage>
</organism>
<keyword evidence="3" id="KW-0238">DNA-binding</keyword>
<evidence type="ECO:0000313" key="8">
    <source>
        <dbReference type="Proteomes" id="UP000051749"/>
    </source>
</evidence>
<keyword evidence="1" id="KW-0678">Repressor</keyword>
<evidence type="ECO:0000256" key="4">
    <source>
        <dbReference type="ARBA" id="ARBA00023163"/>
    </source>
</evidence>
<keyword evidence="2" id="KW-0805">Transcription regulation</keyword>
<dbReference type="Proteomes" id="UP000051749">
    <property type="component" value="Unassembled WGS sequence"/>
</dbReference>
<feature type="domain" description="HTH merR-type" evidence="6">
    <location>
        <begin position="16"/>
        <end position="85"/>
    </location>
</feature>
<evidence type="ECO:0000256" key="2">
    <source>
        <dbReference type="ARBA" id="ARBA00023015"/>
    </source>
</evidence>
<dbReference type="GO" id="GO:0003700">
    <property type="term" value="F:DNA-binding transcription factor activity"/>
    <property type="evidence" value="ECO:0007669"/>
    <property type="project" value="InterPro"/>
</dbReference>
<protein>
    <submittedName>
        <fullName evidence="7">MerR family transcriptional regulator</fullName>
    </submittedName>
</protein>
<dbReference type="PANTHER" id="PTHR30204:SF69">
    <property type="entry name" value="MERR-FAMILY TRANSCRIPTIONAL REGULATOR"/>
    <property type="match status" value="1"/>
</dbReference>
<evidence type="ECO:0000256" key="5">
    <source>
        <dbReference type="SAM" id="Coils"/>
    </source>
</evidence>
<keyword evidence="5" id="KW-0175">Coiled coil</keyword>
<proteinExistence type="predicted"/>
<dbReference type="SUPFAM" id="SSF46955">
    <property type="entry name" value="Putative DNA-binding domain"/>
    <property type="match status" value="1"/>
</dbReference>
<dbReference type="SMART" id="SM00422">
    <property type="entry name" value="HTH_MERR"/>
    <property type="match status" value="1"/>
</dbReference>
<reference evidence="7 8" key="1">
    <citation type="journal article" date="2015" name="Genome Announc.">
        <title>Expanding the biotechnology potential of lactobacilli through comparative genomics of 213 strains and associated genera.</title>
        <authorList>
            <person name="Sun Z."/>
            <person name="Harris H.M."/>
            <person name="McCann A."/>
            <person name="Guo C."/>
            <person name="Argimon S."/>
            <person name="Zhang W."/>
            <person name="Yang X."/>
            <person name="Jeffery I.B."/>
            <person name="Cooney J.C."/>
            <person name="Kagawa T.F."/>
            <person name="Liu W."/>
            <person name="Song Y."/>
            <person name="Salvetti E."/>
            <person name="Wrobel A."/>
            <person name="Rasinkangas P."/>
            <person name="Parkhill J."/>
            <person name="Rea M.C."/>
            <person name="O'Sullivan O."/>
            <person name="Ritari J."/>
            <person name="Douillard F.P."/>
            <person name="Paul Ross R."/>
            <person name="Yang R."/>
            <person name="Briner A.E."/>
            <person name="Felis G.E."/>
            <person name="de Vos W.M."/>
            <person name="Barrangou R."/>
            <person name="Klaenhammer T.R."/>
            <person name="Caufield P.W."/>
            <person name="Cui Y."/>
            <person name="Zhang H."/>
            <person name="O'Toole P.W."/>
        </authorList>
    </citation>
    <scope>NUCLEOTIDE SEQUENCE [LARGE SCALE GENOMIC DNA]</scope>
    <source>
        <strain evidence="7 8">DSM 22301</strain>
    </source>
</reference>
<dbReference type="PANTHER" id="PTHR30204">
    <property type="entry name" value="REDOX-CYCLING DRUG-SENSING TRANSCRIPTIONAL ACTIVATOR SOXR"/>
    <property type="match status" value="1"/>
</dbReference>
<dbReference type="Pfam" id="PF13411">
    <property type="entry name" value="MerR_1"/>
    <property type="match status" value="1"/>
</dbReference>
<dbReference type="EMBL" id="JQBY01000002">
    <property type="protein sequence ID" value="KRN83415.1"/>
    <property type="molecule type" value="Genomic_DNA"/>
</dbReference>
<dbReference type="CDD" id="cd01109">
    <property type="entry name" value="HTH_YyaN"/>
    <property type="match status" value="1"/>
</dbReference>
<dbReference type="GO" id="GO:0003677">
    <property type="term" value="F:DNA binding"/>
    <property type="evidence" value="ECO:0007669"/>
    <property type="project" value="UniProtKB-KW"/>
</dbReference>
<accession>A0A0R2KA80</accession>
<dbReference type="PROSITE" id="PS50937">
    <property type="entry name" value="HTH_MERR_2"/>
    <property type="match status" value="1"/>
</dbReference>